<dbReference type="InterPro" id="IPR027417">
    <property type="entry name" value="P-loop_NTPase"/>
</dbReference>
<name>A0ABS4BHH9_9HYPH</name>
<evidence type="ECO:0000256" key="4">
    <source>
        <dbReference type="ARBA" id="ARBA00022840"/>
    </source>
</evidence>
<organism evidence="7 8">
    <name type="scientific">Jiella mangrovi</name>
    <dbReference type="NCBI Taxonomy" id="2821407"/>
    <lineage>
        <taxon>Bacteria</taxon>
        <taxon>Pseudomonadati</taxon>
        <taxon>Pseudomonadota</taxon>
        <taxon>Alphaproteobacteria</taxon>
        <taxon>Hyphomicrobiales</taxon>
        <taxon>Aurantimonadaceae</taxon>
        <taxon>Jiella</taxon>
    </lineage>
</organism>
<dbReference type="PANTHER" id="PTHR42788">
    <property type="entry name" value="TAURINE IMPORT ATP-BINDING PROTEIN-RELATED"/>
    <property type="match status" value="1"/>
</dbReference>
<dbReference type="GO" id="GO:0005524">
    <property type="term" value="F:ATP binding"/>
    <property type="evidence" value="ECO:0007669"/>
    <property type="project" value="UniProtKB-KW"/>
</dbReference>
<evidence type="ECO:0000259" key="6">
    <source>
        <dbReference type="PROSITE" id="PS50893"/>
    </source>
</evidence>
<evidence type="ECO:0000256" key="1">
    <source>
        <dbReference type="ARBA" id="ARBA00005417"/>
    </source>
</evidence>
<proteinExistence type="inferred from homology"/>
<comment type="caution">
    <text evidence="7">The sequence shown here is derived from an EMBL/GenBank/DDBJ whole genome shotgun (WGS) entry which is preliminary data.</text>
</comment>
<keyword evidence="8" id="KW-1185">Reference proteome</keyword>
<dbReference type="PROSITE" id="PS50893">
    <property type="entry name" value="ABC_TRANSPORTER_2"/>
    <property type="match status" value="1"/>
</dbReference>
<dbReference type="RefSeq" id="WP_209594683.1">
    <property type="nucleotide sequence ID" value="NZ_JAGJCF010000006.1"/>
</dbReference>
<dbReference type="EMBL" id="JAGJCF010000006">
    <property type="protein sequence ID" value="MBP0616200.1"/>
    <property type="molecule type" value="Genomic_DNA"/>
</dbReference>
<dbReference type="InterPro" id="IPR003593">
    <property type="entry name" value="AAA+_ATPase"/>
</dbReference>
<dbReference type="Pfam" id="PF00005">
    <property type="entry name" value="ABC_tran"/>
    <property type="match status" value="1"/>
</dbReference>
<evidence type="ECO:0000313" key="8">
    <source>
        <dbReference type="Proteomes" id="UP000678276"/>
    </source>
</evidence>
<accession>A0ABS4BHH9</accession>
<dbReference type="Proteomes" id="UP000678276">
    <property type="component" value="Unassembled WGS sequence"/>
</dbReference>
<protein>
    <submittedName>
        <fullName evidence="7">ABC transporter ATP-binding protein</fullName>
    </submittedName>
</protein>
<keyword evidence="4 7" id="KW-0067">ATP-binding</keyword>
<keyword evidence="3" id="KW-0547">Nucleotide-binding</keyword>
<sequence>MSFLEARRISKSYGDAPILERVDLAVDEGSLVTIVGASGCGKSTFLRILLGQEQATGGEIHVGGEVLAGEPDEGRGIVFQRYSVFPHLTVLGNLMLPDDFEGSRFVGRLFGVKRKAARERAEAMMEKIGLAHAADRYPAQLSGGMQQRLAIGQALLKRPRILLLDEPFGALDPGTRQDMQAMLIDLWRETGMTVFMVTHDIQEAFHLGTRLLVFDKIRHDPQFPAAYGATITYDIPLRGQRQPAREAAEDPAVSAGAADDVRSLPFPAPFERGDEPHA</sequence>
<evidence type="ECO:0000256" key="2">
    <source>
        <dbReference type="ARBA" id="ARBA00022448"/>
    </source>
</evidence>
<dbReference type="PROSITE" id="PS00211">
    <property type="entry name" value="ABC_TRANSPORTER_1"/>
    <property type="match status" value="1"/>
</dbReference>
<reference evidence="7 8" key="1">
    <citation type="submission" date="2021-04" db="EMBL/GenBank/DDBJ databases">
        <title>Whole genome sequence of Jiella sp. KSK16Y-1.</title>
        <authorList>
            <person name="Tuo L."/>
        </authorList>
    </citation>
    <scope>NUCLEOTIDE SEQUENCE [LARGE SCALE GENOMIC DNA]</scope>
    <source>
        <strain evidence="7 8">KSK16Y-1</strain>
    </source>
</reference>
<feature type="domain" description="ABC transporter" evidence="6">
    <location>
        <begin position="4"/>
        <end position="241"/>
    </location>
</feature>
<dbReference type="InterPro" id="IPR050166">
    <property type="entry name" value="ABC_transporter_ATP-bind"/>
</dbReference>
<comment type="similarity">
    <text evidence="1">Belongs to the ABC transporter superfamily.</text>
</comment>
<dbReference type="CDD" id="cd03293">
    <property type="entry name" value="ABC_NrtD_SsuB_transporters"/>
    <property type="match status" value="1"/>
</dbReference>
<dbReference type="SUPFAM" id="SSF52540">
    <property type="entry name" value="P-loop containing nucleoside triphosphate hydrolases"/>
    <property type="match status" value="1"/>
</dbReference>
<gene>
    <name evidence="7" type="ORF">J6595_11455</name>
</gene>
<dbReference type="SMART" id="SM00382">
    <property type="entry name" value="AAA"/>
    <property type="match status" value="1"/>
</dbReference>
<dbReference type="InterPro" id="IPR003439">
    <property type="entry name" value="ABC_transporter-like_ATP-bd"/>
</dbReference>
<keyword evidence="2" id="KW-0813">Transport</keyword>
<evidence type="ECO:0000256" key="5">
    <source>
        <dbReference type="SAM" id="MobiDB-lite"/>
    </source>
</evidence>
<evidence type="ECO:0000313" key="7">
    <source>
        <dbReference type="EMBL" id="MBP0616200.1"/>
    </source>
</evidence>
<dbReference type="PANTHER" id="PTHR42788:SF13">
    <property type="entry name" value="ALIPHATIC SULFONATES IMPORT ATP-BINDING PROTEIN SSUB"/>
    <property type="match status" value="1"/>
</dbReference>
<dbReference type="InterPro" id="IPR017871">
    <property type="entry name" value="ABC_transporter-like_CS"/>
</dbReference>
<dbReference type="Gene3D" id="3.40.50.300">
    <property type="entry name" value="P-loop containing nucleotide triphosphate hydrolases"/>
    <property type="match status" value="1"/>
</dbReference>
<evidence type="ECO:0000256" key="3">
    <source>
        <dbReference type="ARBA" id="ARBA00022741"/>
    </source>
</evidence>
<feature type="region of interest" description="Disordered" evidence="5">
    <location>
        <begin position="240"/>
        <end position="278"/>
    </location>
</feature>